<evidence type="ECO:0000313" key="4">
    <source>
        <dbReference type="Proteomes" id="UP000054771"/>
    </source>
</evidence>
<protein>
    <submittedName>
        <fullName evidence="2">Uncharacterized protein</fullName>
    </submittedName>
</protein>
<proteinExistence type="predicted"/>
<sequence>MRRPDGVAGTDWAMRWRDGFGATPPRHLPLAESTFFGGDRPTVRPKQGGQFLQNEHLDEDVQKAICVTFAVTTRARVTTVEEAPEEPPEAAPEAALEPAQLVDEYDVLDLFSDTNSEVSEPPATMPDEDIPGDAHRDVTPEATPKPEAEAPEEPLENLITEAYANDELVQAMIKAVNEGLPWLPTPIRSQGVKLSMVDLIIRDNQL</sequence>
<dbReference type="AlphaFoldDB" id="A0A0U5CJL4"/>
<feature type="compositionally biased region" description="Basic and acidic residues" evidence="1">
    <location>
        <begin position="132"/>
        <end position="148"/>
    </location>
</feature>
<reference evidence="4" key="2">
    <citation type="journal article" date="2016" name="Genome Announc.">
        <title>Draft genome sequences of fungus Aspergillus calidoustus.</title>
        <authorList>
            <person name="Horn F."/>
            <person name="Linde J."/>
            <person name="Mattern D.J."/>
            <person name="Walther G."/>
            <person name="Guthke R."/>
            <person name="Scherlach K."/>
            <person name="Martin K."/>
            <person name="Brakhage A.A."/>
            <person name="Petzke L."/>
            <person name="Valiante V."/>
        </authorList>
    </citation>
    <scope>NUCLEOTIDE SEQUENCE [LARGE SCALE GENOMIC DNA]</scope>
    <source>
        <strain evidence="4">SF006504</strain>
    </source>
</reference>
<gene>
    <name evidence="2" type="ORF">ASPCAL14347</name>
    <name evidence="3" type="ORF">ASPCAL14348</name>
</gene>
<dbReference type="EMBL" id="CDMC01000024">
    <property type="protein sequence ID" value="CEL11245.1"/>
    <property type="molecule type" value="Genomic_DNA"/>
</dbReference>
<evidence type="ECO:0000313" key="3">
    <source>
        <dbReference type="EMBL" id="CEL11245.1"/>
    </source>
</evidence>
<name>A0A0U5CJL4_ASPCI</name>
<reference evidence="2" key="1">
    <citation type="submission" date="2014-12" db="EMBL/GenBank/DDBJ databases">
        <authorList>
            <person name="Jaenicke S."/>
        </authorList>
    </citation>
    <scope>NUCLEOTIDE SEQUENCE [LARGE SCALE GENOMIC DNA]</scope>
</reference>
<organism evidence="2 4">
    <name type="scientific">Aspergillus calidoustus</name>
    <dbReference type="NCBI Taxonomy" id="454130"/>
    <lineage>
        <taxon>Eukaryota</taxon>
        <taxon>Fungi</taxon>
        <taxon>Dikarya</taxon>
        <taxon>Ascomycota</taxon>
        <taxon>Pezizomycotina</taxon>
        <taxon>Eurotiomycetes</taxon>
        <taxon>Eurotiomycetidae</taxon>
        <taxon>Eurotiales</taxon>
        <taxon>Aspergillaceae</taxon>
        <taxon>Aspergillus</taxon>
        <taxon>Aspergillus subgen. Nidulantes</taxon>
    </lineage>
</organism>
<feature type="region of interest" description="Disordered" evidence="1">
    <location>
        <begin position="114"/>
        <end position="152"/>
    </location>
</feature>
<keyword evidence="4" id="KW-1185">Reference proteome</keyword>
<dbReference type="Proteomes" id="UP000054771">
    <property type="component" value="Unassembled WGS sequence"/>
</dbReference>
<evidence type="ECO:0000313" key="2">
    <source>
        <dbReference type="EMBL" id="CEL11244.1"/>
    </source>
</evidence>
<accession>A0A0U5CJL4</accession>
<dbReference type="EMBL" id="CDMC01000024">
    <property type="protein sequence ID" value="CEL11244.1"/>
    <property type="molecule type" value="Genomic_DNA"/>
</dbReference>
<evidence type="ECO:0000256" key="1">
    <source>
        <dbReference type="SAM" id="MobiDB-lite"/>
    </source>
</evidence>